<dbReference type="EMBL" id="QXGB01000696">
    <property type="protein sequence ID" value="KAE9206745.1"/>
    <property type="molecule type" value="Genomic_DNA"/>
</dbReference>
<evidence type="ECO:0000313" key="12">
    <source>
        <dbReference type="EMBL" id="KAE9225672.1"/>
    </source>
</evidence>
<dbReference type="EMBL" id="QXFW01000656">
    <property type="protein sequence ID" value="KAE9006181.1"/>
    <property type="molecule type" value="Genomic_DNA"/>
</dbReference>
<comment type="caution">
    <text evidence="13">The sequence shown here is derived from an EMBL/GenBank/DDBJ whole genome shotgun (WGS) entry which is preliminary data.</text>
</comment>
<comment type="similarity">
    <text evidence="2 5">Belongs to the RxLR effector family.</text>
</comment>
<dbReference type="EMBL" id="QXGF01000758">
    <property type="protein sequence ID" value="KAE8935985.1"/>
    <property type="molecule type" value="Genomic_DNA"/>
</dbReference>
<dbReference type="EMBL" id="QXFZ01000705">
    <property type="protein sequence ID" value="KAE9107435.1"/>
    <property type="molecule type" value="Genomic_DNA"/>
</dbReference>
<proteinExistence type="inferred from homology"/>
<evidence type="ECO:0000313" key="7">
    <source>
        <dbReference type="EMBL" id="KAE9006181.1"/>
    </source>
</evidence>
<comment type="domain">
    <text evidence="5">The RxLR-dEER motif acts to carry the protein into the host cell cytoplasm through binding to cell surface phosphatidylinositol-3-phosphate.</text>
</comment>
<evidence type="ECO:0000256" key="4">
    <source>
        <dbReference type="ARBA" id="ARBA00022729"/>
    </source>
</evidence>
<feature type="chain" id="PRO_5041004182" description="RxLR effector protein" evidence="5">
    <location>
        <begin position="21"/>
        <end position="142"/>
    </location>
</feature>
<evidence type="ECO:0000313" key="19">
    <source>
        <dbReference type="Proteomes" id="UP000440732"/>
    </source>
</evidence>
<dbReference type="InterPro" id="IPR031825">
    <property type="entry name" value="RXLR"/>
</dbReference>
<comment type="function">
    <text evidence="5">Effector that suppresses plant defense responses during pathogen infection.</text>
</comment>
<evidence type="ECO:0000313" key="15">
    <source>
        <dbReference type="Proteomes" id="UP000429523"/>
    </source>
</evidence>
<dbReference type="Proteomes" id="UP000440732">
    <property type="component" value="Unassembled WGS sequence"/>
</dbReference>
<evidence type="ECO:0000256" key="2">
    <source>
        <dbReference type="ARBA" id="ARBA00010400"/>
    </source>
</evidence>
<evidence type="ECO:0000313" key="8">
    <source>
        <dbReference type="EMBL" id="KAE9107435.1"/>
    </source>
</evidence>
<evidence type="ECO:0000256" key="5">
    <source>
        <dbReference type="RuleBase" id="RU367124"/>
    </source>
</evidence>
<evidence type="ECO:0000256" key="1">
    <source>
        <dbReference type="ARBA" id="ARBA00004613"/>
    </source>
</evidence>
<evidence type="ECO:0000313" key="13">
    <source>
        <dbReference type="EMBL" id="KAE9226356.1"/>
    </source>
</evidence>
<evidence type="ECO:0000313" key="10">
    <source>
        <dbReference type="EMBL" id="KAE9142946.1"/>
    </source>
</evidence>
<dbReference type="AlphaFoldDB" id="A0A6A3Z067"/>
<protein>
    <recommendedName>
        <fullName evidence="5">RxLR effector protein</fullName>
    </recommendedName>
</protein>
<evidence type="ECO:0000313" key="20">
    <source>
        <dbReference type="Proteomes" id="UP000441208"/>
    </source>
</evidence>
<dbReference type="EMBL" id="QXFX01000677">
    <property type="protein sequence ID" value="KAE9107508.1"/>
    <property type="molecule type" value="Genomic_DNA"/>
</dbReference>
<dbReference type="Proteomes" id="UP000476176">
    <property type="component" value="Unassembled WGS sequence"/>
</dbReference>
<evidence type="ECO:0000313" key="6">
    <source>
        <dbReference type="EMBL" id="KAE8935985.1"/>
    </source>
</evidence>
<evidence type="ECO:0000313" key="14">
    <source>
        <dbReference type="EMBL" id="KAE9306441.1"/>
    </source>
</evidence>
<evidence type="ECO:0000313" key="11">
    <source>
        <dbReference type="EMBL" id="KAE9206745.1"/>
    </source>
</evidence>
<sequence length="142" mass="16423">MRLTCILLTVAIAFLSSCDAFSATTSSAESKAIRETSSHTKLSVNTANYPNEFVREAINKVVEDDEEERAFSDPVINKYLHLFEDWAKLKESPESVFRSLELPQVMRRAYKSGKWGRLLNNENYTIYRKYQKYLKLLETNAK</sequence>
<dbReference type="PROSITE" id="PS51257">
    <property type="entry name" value="PROKAR_LIPOPROTEIN"/>
    <property type="match status" value="1"/>
</dbReference>
<dbReference type="EMBL" id="QXGD01000744">
    <property type="protein sequence ID" value="KAE9226356.1"/>
    <property type="molecule type" value="Genomic_DNA"/>
</dbReference>
<evidence type="ECO:0000313" key="17">
    <source>
        <dbReference type="Proteomes" id="UP000437068"/>
    </source>
</evidence>
<dbReference type="Proteomes" id="UP000437068">
    <property type="component" value="Unassembled WGS sequence"/>
</dbReference>
<dbReference type="Proteomes" id="UP000440367">
    <property type="component" value="Unassembled WGS sequence"/>
</dbReference>
<dbReference type="Proteomes" id="UP000433483">
    <property type="component" value="Unassembled WGS sequence"/>
</dbReference>
<dbReference type="EMBL" id="QXGA01000657">
    <property type="protein sequence ID" value="KAE9142946.1"/>
    <property type="molecule type" value="Genomic_DNA"/>
</dbReference>
<dbReference type="Pfam" id="PF16810">
    <property type="entry name" value="RXLR"/>
    <property type="match status" value="1"/>
</dbReference>
<organism evidence="13 18">
    <name type="scientific">Phytophthora fragariae</name>
    <dbReference type="NCBI Taxonomy" id="53985"/>
    <lineage>
        <taxon>Eukaryota</taxon>
        <taxon>Sar</taxon>
        <taxon>Stramenopiles</taxon>
        <taxon>Oomycota</taxon>
        <taxon>Peronosporomycetes</taxon>
        <taxon>Peronosporales</taxon>
        <taxon>Peronosporaceae</taxon>
        <taxon>Phytophthora</taxon>
    </lineage>
</organism>
<evidence type="ECO:0000313" key="9">
    <source>
        <dbReference type="EMBL" id="KAE9107508.1"/>
    </source>
</evidence>
<dbReference type="Proteomes" id="UP000460718">
    <property type="component" value="Unassembled WGS sequence"/>
</dbReference>
<dbReference type="EMBL" id="QXGE01000663">
    <property type="protein sequence ID" value="KAE9306441.1"/>
    <property type="molecule type" value="Genomic_DNA"/>
</dbReference>
<dbReference type="Proteomes" id="UP000441208">
    <property type="component" value="Unassembled WGS sequence"/>
</dbReference>
<accession>A0A6A3Z067</accession>
<evidence type="ECO:0000313" key="16">
    <source>
        <dbReference type="Proteomes" id="UP000433483"/>
    </source>
</evidence>
<evidence type="ECO:0000313" key="22">
    <source>
        <dbReference type="Proteomes" id="UP000476176"/>
    </source>
</evidence>
<evidence type="ECO:0000256" key="3">
    <source>
        <dbReference type="ARBA" id="ARBA00022525"/>
    </source>
</evidence>
<dbReference type="EMBL" id="QXGC01000661">
    <property type="protein sequence ID" value="KAE9225672.1"/>
    <property type="molecule type" value="Genomic_DNA"/>
</dbReference>
<reference evidence="15 16" key="1">
    <citation type="submission" date="2018-08" db="EMBL/GenBank/DDBJ databases">
        <title>Genomic investigation of the strawberry pathogen Phytophthora fragariae indicates pathogenicity is determined by transcriptional variation in three key races.</title>
        <authorList>
            <person name="Adams T.M."/>
            <person name="Armitage A.D."/>
            <person name="Sobczyk M.K."/>
            <person name="Bates H.J."/>
            <person name="Dunwell J.M."/>
            <person name="Nellist C.F."/>
            <person name="Harrison R.J."/>
        </authorList>
    </citation>
    <scope>NUCLEOTIDE SEQUENCE [LARGE SCALE GENOMIC DNA]</scope>
    <source>
        <strain evidence="14 17">A4</strain>
        <strain evidence="13 18">BC-1</strain>
        <strain evidence="12 22">BC-23</strain>
        <strain evidence="11 16">NOV-27</strain>
        <strain evidence="10 19">NOV-5</strain>
        <strain evidence="8 20">NOV-71</strain>
        <strain evidence="6 15">NOV-9</strain>
        <strain evidence="9 23">ONT-3</strain>
        <strain evidence="7 21">SCRP245</strain>
    </source>
</reference>
<keyword evidence="16" id="KW-1185">Reference proteome</keyword>
<evidence type="ECO:0000313" key="23">
    <source>
        <dbReference type="Proteomes" id="UP000488956"/>
    </source>
</evidence>
<keyword evidence="4 5" id="KW-0732">Signal</keyword>
<dbReference type="Proteomes" id="UP000429523">
    <property type="component" value="Unassembled WGS sequence"/>
</dbReference>
<gene>
    <name evidence="14" type="ORF">PF001_g12128</name>
    <name evidence="13" type="ORF">PF002_g14137</name>
    <name evidence="12" type="ORF">PF004_g11861</name>
    <name evidence="11" type="ORF">PF005_g12892</name>
    <name evidence="10" type="ORF">PF006_g11992</name>
    <name evidence="8" type="ORF">PF007_g13047</name>
    <name evidence="6" type="ORF">PF009_g14089</name>
    <name evidence="9" type="ORF">PF010_g12238</name>
    <name evidence="7" type="ORF">PF011_g11693</name>
</gene>
<comment type="subcellular location">
    <subcellularLocation>
        <location evidence="1 5">Secreted</location>
    </subcellularLocation>
</comment>
<evidence type="ECO:0000313" key="21">
    <source>
        <dbReference type="Proteomes" id="UP000460718"/>
    </source>
</evidence>
<dbReference type="Proteomes" id="UP000488956">
    <property type="component" value="Unassembled WGS sequence"/>
</dbReference>
<name>A0A6A3Z067_9STRA</name>
<evidence type="ECO:0000313" key="18">
    <source>
        <dbReference type="Proteomes" id="UP000440367"/>
    </source>
</evidence>
<dbReference type="GO" id="GO:0005576">
    <property type="term" value="C:extracellular region"/>
    <property type="evidence" value="ECO:0007669"/>
    <property type="project" value="UniProtKB-SubCell"/>
</dbReference>
<keyword evidence="3 5" id="KW-0964">Secreted</keyword>
<feature type="signal peptide" evidence="5">
    <location>
        <begin position="1"/>
        <end position="20"/>
    </location>
</feature>
<dbReference type="OrthoDB" id="97637at2759"/>